<name>A0A1A8YJX7_PLAOA</name>
<organism evidence="2 3">
    <name type="scientific">Plasmodium ovale wallikeri</name>
    <dbReference type="NCBI Taxonomy" id="864142"/>
    <lineage>
        <taxon>Eukaryota</taxon>
        <taxon>Sar</taxon>
        <taxon>Alveolata</taxon>
        <taxon>Apicomplexa</taxon>
        <taxon>Aconoidasida</taxon>
        <taxon>Haemosporida</taxon>
        <taxon>Plasmodiidae</taxon>
        <taxon>Plasmodium</taxon>
        <taxon>Plasmodium (Plasmodium)</taxon>
    </lineage>
</organism>
<gene>
    <name evidence="2" type="ORF">POVWA1_008980</name>
</gene>
<dbReference type="EMBL" id="FLRD01000026">
    <property type="protein sequence ID" value="SBT31827.1"/>
    <property type="molecule type" value="Genomic_DNA"/>
</dbReference>
<feature type="region of interest" description="Disordered" evidence="1">
    <location>
        <begin position="1"/>
        <end position="21"/>
    </location>
</feature>
<evidence type="ECO:0000256" key="1">
    <source>
        <dbReference type="SAM" id="MobiDB-lite"/>
    </source>
</evidence>
<dbReference type="Proteomes" id="UP000078555">
    <property type="component" value="Unassembled WGS sequence"/>
</dbReference>
<reference evidence="3" key="1">
    <citation type="submission" date="2016-05" db="EMBL/GenBank/DDBJ databases">
        <authorList>
            <person name="Naeem Raeece"/>
        </authorList>
    </citation>
    <scope>NUCLEOTIDE SEQUENCE [LARGE SCALE GENOMIC DNA]</scope>
</reference>
<accession>A0A1A8YJX7</accession>
<protein>
    <submittedName>
        <fullName evidence="2">Uncharacterized protein</fullName>
    </submittedName>
</protein>
<evidence type="ECO:0000313" key="2">
    <source>
        <dbReference type="EMBL" id="SBT31827.1"/>
    </source>
</evidence>
<keyword evidence="3" id="KW-1185">Reference proteome</keyword>
<proteinExistence type="predicted"/>
<dbReference type="AlphaFoldDB" id="A0A1A8YJX7"/>
<evidence type="ECO:0000313" key="3">
    <source>
        <dbReference type="Proteomes" id="UP000078555"/>
    </source>
</evidence>
<sequence>MRGKSQIEKKEQMQSRGEEDHTKREYLLSQWMLIGERGGPFNIACGCVLLLIREKGDSIRCDAIYSLPEPIKSDLTWVHFDETQFDKKWIGSLDKEHFGPTRGRGWGEKETKESS</sequence>